<dbReference type="EMBL" id="MDJC01000011">
    <property type="protein sequence ID" value="OEY77211.1"/>
    <property type="molecule type" value="Genomic_DNA"/>
</dbReference>
<keyword evidence="1" id="KW-0472">Membrane</keyword>
<name>A0ABX3BQ63_9PAST</name>
<evidence type="ECO:0000256" key="1">
    <source>
        <dbReference type="SAM" id="Phobius"/>
    </source>
</evidence>
<protein>
    <submittedName>
        <fullName evidence="2">Uncharacterized protein</fullName>
    </submittedName>
</protein>
<dbReference type="Proteomes" id="UP000175677">
    <property type="component" value="Unassembled WGS sequence"/>
</dbReference>
<sequence length="70" mass="8331">MPCFLVLIMSILYQPTFWGILFLIVAVASFAYGYFNQPPPKVRRAQYRAALREYRKQKKNYDELKRKGLL</sequence>
<comment type="caution">
    <text evidence="2">The sequence shown here is derived from an EMBL/GenBank/DDBJ whole genome shotgun (WGS) entry which is preliminary data.</text>
</comment>
<keyword evidence="1" id="KW-0812">Transmembrane</keyword>
<organism evidence="2 3">
    <name type="scientific">Haemophilus quentini</name>
    <dbReference type="NCBI Taxonomy" id="123834"/>
    <lineage>
        <taxon>Bacteria</taxon>
        <taxon>Pseudomonadati</taxon>
        <taxon>Pseudomonadota</taxon>
        <taxon>Gammaproteobacteria</taxon>
        <taxon>Pasteurellales</taxon>
        <taxon>Pasteurellaceae</taxon>
        <taxon>Haemophilus</taxon>
    </lineage>
</organism>
<accession>A0ABX3BQ63</accession>
<keyword evidence="3" id="KW-1185">Reference proteome</keyword>
<evidence type="ECO:0000313" key="2">
    <source>
        <dbReference type="EMBL" id="OEY77211.1"/>
    </source>
</evidence>
<feature type="transmembrane region" description="Helical" evidence="1">
    <location>
        <begin position="16"/>
        <end position="35"/>
    </location>
</feature>
<proteinExistence type="predicted"/>
<keyword evidence="1" id="KW-1133">Transmembrane helix</keyword>
<reference evidence="2 3" key="1">
    <citation type="submission" date="2016-08" db="EMBL/GenBank/DDBJ databases">
        <authorList>
            <person name="Eshaghi A."/>
            <person name="Soares D."/>
            <person name="Kus J."/>
            <person name="Richardson D."/>
            <person name="Li A."/>
            <person name="Patel S.N."/>
        </authorList>
    </citation>
    <scope>NUCLEOTIDE SEQUENCE [LARGE SCALE GENOMIC DNA]</scope>
    <source>
        <strain evidence="2 3">C860</strain>
    </source>
</reference>
<gene>
    <name evidence="2" type="ORF">BFQ30_07300</name>
</gene>
<evidence type="ECO:0000313" key="3">
    <source>
        <dbReference type="Proteomes" id="UP000175677"/>
    </source>
</evidence>